<dbReference type="InterPro" id="IPR036770">
    <property type="entry name" value="Ankyrin_rpt-contain_sf"/>
</dbReference>
<evidence type="ECO:0000256" key="1">
    <source>
        <dbReference type="ARBA" id="ARBA00022737"/>
    </source>
</evidence>
<gene>
    <name evidence="4" type="ORF">PG993_004839</name>
</gene>
<dbReference type="Gene3D" id="1.25.40.20">
    <property type="entry name" value="Ankyrin repeat-containing domain"/>
    <property type="match status" value="1"/>
</dbReference>
<name>A0ABR1TDW6_9PEZI</name>
<feature type="repeat" description="ANK" evidence="3">
    <location>
        <begin position="237"/>
        <end position="263"/>
    </location>
</feature>
<keyword evidence="5" id="KW-1185">Reference proteome</keyword>
<accession>A0ABR1TDW6</accession>
<dbReference type="PROSITE" id="PS50297">
    <property type="entry name" value="ANK_REP_REGION"/>
    <property type="match status" value="1"/>
</dbReference>
<evidence type="ECO:0000256" key="2">
    <source>
        <dbReference type="ARBA" id="ARBA00023043"/>
    </source>
</evidence>
<evidence type="ECO:0000256" key="3">
    <source>
        <dbReference type="PROSITE-ProRule" id="PRU00023"/>
    </source>
</evidence>
<dbReference type="EMBL" id="JAQQWK010000003">
    <property type="protein sequence ID" value="KAK8044815.1"/>
    <property type="molecule type" value="Genomic_DNA"/>
</dbReference>
<dbReference type="InterPro" id="IPR002110">
    <property type="entry name" value="Ankyrin_rpt"/>
</dbReference>
<dbReference type="PANTHER" id="PTHR24203">
    <property type="entry name" value="ANKYRIN REPEAT FAMILY PROTEIN"/>
    <property type="match status" value="1"/>
</dbReference>
<dbReference type="SMART" id="SM00248">
    <property type="entry name" value="ANK"/>
    <property type="match status" value="3"/>
</dbReference>
<keyword evidence="1" id="KW-0677">Repeat</keyword>
<sequence>MDSAAFVDLKRPTAKIEQLPNELLVPIIVEGCEDHRSMARLAAVSRRIYSVASDVLYGSVIRNREWRRLLFWAAAHGGLATLQKLASFSPDFLRYHSSGGENDNTNAKQKQKKPLSEINFGIWKVPQRPTRIPVAHLKYFSGYFTPLEEDERRIKYRDRLTTGDKCARLAVYYTPVHVAAAMGDTEVLEFLLSHLPRRAIDKLASLQEAPLENYREPDYDHTQKAIKDLCSDIQAATLATPLYVAVLHGRAEAASLLLRRGASPYRTPLQPAAVLRVLVEEARIPVDCRDVFGETSLFRAALVELGASVNGACFATDGVDAWENYPFGDEESLLSGLIHDSLHCNLRPWRAAARLIRLGAEIDVEIDGSSVVDKFKQKRRETQAGFSDWSEELNRDIPDLLRAFRERDDLIKNTTDFIR</sequence>
<organism evidence="4 5">
    <name type="scientific">Apiospora rasikravindrae</name>
    <dbReference type="NCBI Taxonomy" id="990691"/>
    <lineage>
        <taxon>Eukaryota</taxon>
        <taxon>Fungi</taxon>
        <taxon>Dikarya</taxon>
        <taxon>Ascomycota</taxon>
        <taxon>Pezizomycotina</taxon>
        <taxon>Sordariomycetes</taxon>
        <taxon>Xylariomycetidae</taxon>
        <taxon>Amphisphaeriales</taxon>
        <taxon>Apiosporaceae</taxon>
        <taxon>Apiospora</taxon>
    </lineage>
</organism>
<proteinExistence type="predicted"/>
<keyword evidence="2 3" id="KW-0040">ANK repeat</keyword>
<evidence type="ECO:0000313" key="4">
    <source>
        <dbReference type="EMBL" id="KAK8044815.1"/>
    </source>
</evidence>
<dbReference type="PANTHER" id="PTHR24203:SF45">
    <property type="entry name" value="ANKYRIN REPEAT DOMAIN 6"/>
    <property type="match status" value="1"/>
</dbReference>
<dbReference type="PROSITE" id="PS50088">
    <property type="entry name" value="ANK_REPEAT"/>
    <property type="match status" value="1"/>
</dbReference>
<dbReference type="SUPFAM" id="SSF48403">
    <property type="entry name" value="Ankyrin repeat"/>
    <property type="match status" value="1"/>
</dbReference>
<dbReference type="Pfam" id="PF00023">
    <property type="entry name" value="Ank"/>
    <property type="match status" value="2"/>
</dbReference>
<evidence type="ECO:0000313" key="5">
    <source>
        <dbReference type="Proteomes" id="UP001444661"/>
    </source>
</evidence>
<reference evidence="4 5" key="1">
    <citation type="submission" date="2023-01" db="EMBL/GenBank/DDBJ databases">
        <title>Analysis of 21 Apiospora genomes using comparative genomics revels a genus with tremendous synthesis potential of carbohydrate active enzymes and secondary metabolites.</title>
        <authorList>
            <person name="Sorensen T."/>
        </authorList>
    </citation>
    <scope>NUCLEOTIDE SEQUENCE [LARGE SCALE GENOMIC DNA]</scope>
    <source>
        <strain evidence="4 5">CBS 33761</strain>
    </source>
</reference>
<comment type="caution">
    <text evidence="4">The sequence shown here is derived from an EMBL/GenBank/DDBJ whole genome shotgun (WGS) entry which is preliminary data.</text>
</comment>
<dbReference type="Proteomes" id="UP001444661">
    <property type="component" value="Unassembled WGS sequence"/>
</dbReference>
<protein>
    <submittedName>
        <fullName evidence="4">Serine threonine-protein phosphatase 6 regulatory ankyrin repeat subunit b protein</fullName>
    </submittedName>
</protein>